<keyword evidence="1" id="KW-1133">Transmembrane helix</keyword>
<dbReference type="Proteomes" id="UP000020681">
    <property type="component" value="Unassembled WGS sequence"/>
</dbReference>
<evidence type="ECO:0000313" key="3">
    <source>
        <dbReference type="Proteomes" id="UP000020681"/>
    </source>
</evidence>
<accession>A0ABN0QKQ1</accession>
<gene>
    <name evidence="2" type="ORF">I551_8343</name>
</gene>
<keyword evidence="1" id="KW-0812">Transmembrane</keyword>
<organism evidence="2 3">
    <name type="scientific">Mycobacterium ulcerans str. Harvey</name>
    <dbReference type="NCBI Taxonomy" id="1299332"/>
    <lineage>
        <taxon>Bacteria</taxon>
        <taxon>Bacillati</taxon>
        <taxon>Actinomycetota</taxon>
        <taxon>Actinomycetes</taxon>
        <taxon>Mycobacteriales</taxon>
        <taxon>Mycobacteriaceae</taxon>
        <taxon>Mycobacterium</taxon>
        <taxon>Mycobacterium ulcerans group</taxon>
    </lineage>
</organism>
<feature type="transmembrane region" description="Helical" evidence="1">
    <location>
        <begin position="36"/>
        <end position="56"/>
    </location>
</feature>
<protein>
    <submittedName>
        <fullName evidence="2">Uncharacterized protein</fullName>
    </submittedName>
</protein>
<name>A0ABN0QKQ1_MYCUL</name>
<proteinExistence type="predicted"/>
<sequence>MVGLSSAGPPPVEYLVALTAIGASGAAMGTQLSATFVYLLVMLAIIEIPLIGYLVHPGRTEATMLWLRNWLRAHRRQIIAVAVGLAGIALVTNGMGTI</sequence>
<feature type="transmembrane region" description="Helical" evidence="1">
    <location>
        <begin position="77"/>
        <end position="96"/>
    </location>
</feature>
<keyword evidence="1" id="KW-0472">Membrane</keyword>
<evidence type="ECO:0000256" key="1">
    <source>
        <dbReference type="SAM" id="Phobius"/>
    </source>
</evidence>
<dbReference type="Pfam" id="PF11139">
    <property type="entry name" value="SfLAP"/>
    <property type="match status" value="1"/>
</dbReference>
<reference evidence="2 3" key="1">
    <citation type="submission" date="2014-01" db="EMBL/GenBank/DDBJ databases">
        <authorList>
            <person name="Dobos K."/>
            <person name="Lenaerts A."/>
            <person name="Ordway D."/>
            <person name="DeGroote M.A."/>
            <person name="Parker T."/>
            <person name="Sizemore C."/>
            <person name="Tallon L.J."/>
            <person name="Sadzewicz L.K."/>
            <person name="Sengamalay N."/>
            <person name="Fraser C.M."/>
            <person name="Hine E."/>
            <person name="Shefchek K.A."/>
            <person name="Das S.P."/>
            <person name="Tettelin H."/>
        </authorList>
    </citation>
    <scope>NUCLEOTIDE SEQUENCE [LARGE SCALE GENOMIC DNA]</scope>
    <source>
        <strain evidence="2 3">Harvey</strain>
    </source>
</reference>
<evidence type="ECO:0000313" key="2">
    <source>
        <dbReference type="EMBL" id="EUA85215.1"/>
    </source>
</evidence>
<dbReference type="EMBL" id="JAOL01000205">
    <property type="protein sequence ID" value="EUA85215.1"/>
    <property type="molecule type" value="Genomic_DNA"/>
</dbReference>
<keyword evidence="3" id="KW-1185">Reference proteome</keyword>
<dbReference type="InterPro" id="IPR021315">
    <property type="entry name" value="Gap/Sap"/>
</dbReference>
<comment type="caution">
    <text evidence="2">The sequence shown here is derived from an EMBL/GenBank/DDBJ whole genome shotgun (WGS) entry which is preliminary data.</text>
</comment>